<accession>A0A6S7BH71</accession>
<proteinExistence type="predicted"/>
<dbReference type="AlphaFoldDB" id="A0A6S7BH71"/>
<name>A0A6S7BH71_9BURK</name>
<evidence type="ECO:0008006" key="4">
    <source>
        <dbReference type="Google" id="ProtNLM"/>
    </source>
</evidence>
<dbReference type="Proteomes" id="UP000494115">
    <property type="component" value="Unassembled WGS sequence"/>
</dbReference>
<protein>
    <recommendedName>
        <fullName evidence="4">DUF2917 domain-containing protein</fullName>
    </recommendedName>
</protein>
<organism evidence="2 3">
    <name type="scientific">Pararobbsia alpina</name>
    <dbReference type="NCBI Taxonomy" id="621374"/>
    <lineage>
        <taxon>Bacteria</taxon>
        <taxon>Pseudomonadati</taxon>
        <taxon>Pseudomonadota</taxon>
        <taxon>Betaproteobacteria</taxon>
        <taxon>Burkholderiales</taxon>
        <taxon>Burkholderiaceae</taxon>
        <taxon>Pararobbsia</taxon>
    </lineage>
</organism>
<keyword evidence="3" id="KW-1185">Reference proteome</keyword>
<reference evidence="2 3" key="1">
    <citation type="submission" date="2020-04" db="EMBL/GenBank/DDBJ databases">
        <authorList>
            <person name="De Canck E."/>
        </authorList>
    </citation>
    <scope>NUCLEOTIDE SEQUENCE [LARGE SCALE GENOMIC DNA]</scope>
    <source>
        <strain evidence="2 3">LMG 28138</strain>
    </source>
</reference>
<feature type="compositionally biased region" description="Polar residues" evidence="1">
    <location>
        <begin position="1"/>
        <end position="22"/>
    </location>
</feature>
<evidence type="ECO:0000256" key="1">
    <source>
        <dbReference type="SAM" id="MobiDB-lite"/>
    </source>
</evidence>
<dbReference type="InterPro" id="IPR021317">
    <property type="entry name" value="DUF2917"/>
</dbReference>
<dbReference type="Pfam" id="PF11142">
    <property type="entry name" value="DUF2917"/>
    <property type="match status" value="1"/>
</dbReference>
<evidence type="ECO:0000313" key="3">
    <source>
        <dbReference type="Proteomes" id="UP000494115"/>
    </source>
</evidence>
<gene>
    <name evidence="2" type="ORF">LMG28138_04468</name>
</gene>
<feature type="region of interest" description="Disordered" evidence="1">
    <location>
        <begin position="1"/>
        <end position="23"/>
    </location>
</feature>
<sequence>MDQASQQSACSGLSSDQTSESARSPRITIHFSVAPMETVEWRVRVASELQVNGARIWLTRASSEYDYWLQPGDSLRLKRGERIWLSVDGDMSADVSLTSRYAWFRPSMSRWFGLLASLR</sequence>
<dbReference type="EMBL" id="CADIKM010000030">
    <property type="protein sequence ID" value="CAB3798615.1"/>
    <property type="molecule type" value="Genomic_DNA"/>
</dbReference>
<evidence type="ECO:0000313" key="2">
    <source>
        <dbReference type="EMBL" id="CAB3798615.1"/>
    </source>
</evidence>